<keyword evidence="2" id="KW-1185">Reference proteome</keyword>
<dbReference type="PIRSF" id="PIRSF028200">
    <property type="entry name" value="UCP028200"/>
    <property type="match status" value="1"/>
</dbReference>
<protein>
    <recommendedName>
        <fullName evidence="3">Lipoprotein</fullName>
    </recommendedName>
</protein>
<name>A0A941IDX8_9BURK</name>
<proteinExistence type="predicted"/>
<organism evidence="1 2">
    <name type="scientific">Undibacterium fentianense</name>
    <dbReference type="NCBI Taxonomy" id="2828728"/>
    <lineage>
        <taxon>Bacteria</taxon>
        <taxon>Pseudomonadati</taxon>
        <taxon>Pseudomonadota</taxon>
        <taxon>Betaproteobacteria</taxon>
        <taxon>Burkholderiales</taxon>
        <taxon>Oxalobacteraceae</taxon>
        <taxon>Undibacterium</taxon>
    </lineage>
</organism>
<accession>A0A941IDX8</accession>
<dbReference type="Proteomes" id="UP000678545">
    <property type="component" value="Unassembled WGS sequence"/>
</dbReference>
<dbReference type="InterPro" id="IPR016875">
    <property type="entry name" value="UCP028200"/>
</dbReference>
<evidence type="ECO:0000313" key="2">
    <source>
        <dbReference type="Proteomes" id="UP000678545"/>
    </source>
</evidence>
<evidence type="ECO:0008006" key="3">
    <source>
        <dbReference type="Google" id="ProtNLM"/>
    </source>
</evidence>
<sequence length="297" mass="34639">MNLPLQSQTSGFRLARLLLVLLLVVFLGSCSTARLGYSNADTLSYWWLDGYVDFRASQKAKVKQDIARLLRWHRSTQLPQYVQVLKQMQATLVRPSVFEIEASFVQVEQFSQTILLQALPELSDFMLSMDESQRAFLARKFEKNNEDYRDKYVELSPEQQTKKRFKKIVKQVDEWLGSVSREQEAMISRHLEKHPPNYALWLDDSKARQRGLLQLLAQIQKEKPSREVVQTWLQRAIQTSFETSDQHGQRTQSDVSRGAIQQLMVDIIQSASQQQKTHAQNKLQDWINDIQYLIAHQ</sequence>
<evidence type="ECO:0000313" key="1">
    <source>
        <dbReference type="EMBL" id="MBR7800463.1"/>
    </source>
</evidence>
<dbReference type="RefSeq" id="WP_212675596.1">
    <property type="nucleotide sequence ID" value="NZ_JAGSPJ010000004.1"/>
</dbReference>
<reference evidence="1" key="1">
    <citation type="submission" date="2021-04" db="EMBL/GenBank/DDBJ databases">
        <title>novel species isolated from subtropical streams in China.</title>
        <authorList>
            <person name="Lu H."/>
        </authorList>
    </citation>
    <scope>NUCLEOTIDE SEQUENCE</scope>
    <source>
        <strain evidence="1">FT137W</strain>
    </source>
</reference>
<gene>
    <name evidence="1" type="ORF">KDM90_10700</name>
</gene>
<comment type="caution">
    <text evidence="1">The sequence shown here is derived from an EMBL/GenBank/DDBJ whole genome shotgun (WGS) entry which is preliminary data.</text>
</comment>
<dbReference type="AlphaFoldDB" id="A0A941IDX8"/>
<dbReference type="Pfam" id="PF19795">
    <property type="entry name" value="DUF6279"/>
    <property type="match status" value="1"/>
</dbReference>
<dbReference type="EMBL" id="JAGSPJ010000004">
    <property type="protein sequence ID" value="MBR7800463.1"/>
    <property type="molecule type" value="Genomic_DNA"/>
</dbReference>